<dbReference type="EMBL" id="CP058579">
    <property type="protein sequence ID" value="QLG63202.1"/>
    <property type="molecule type" value="Genomic_DNA"/>
</dbReference>
<dbReference type="RefSeq" id="WP_179269787.1">
    <property type="nucleotide sequence ID" value="NZ_CP058579.1"/>
</dbReference>
<reference evidence="2 3" key="1">
    <citation type="submission" date="2020-06" db="EMBL/GenBank/DDBJ databases">
        <title>NJ-3-1, isolated from saline soil.</title>
        <authorList>
            <person name="Cui H.L."/>
            <person name="Shi X."/>
        </authorList>
    </citation>
    <scope>NUCLEOTIDE SEQUENCE [LARGE SCALE GENOMIC DNA]</scope>
    <source>
        <strain evidence="2 3">NJ-3-1</strain>
    </source>
</reference>
<dbReference type="GeneID" id="56039046"/>
<dbReference type="InterPro" id="IPR021309">
    <property type="entry name" value="YgaP-like_TM"/>
</dbReference>
<gene>
    <name evidence="2" type="ORF">HUG12_16265</name>
</gene>
<evidence type="ECO:0000313" key="3">
    <source>
        <dbReference type="Proteomes" id="UP000509626"/>
    </source>
</evidence>
<feature type="domain" description="Inner membrane protein YgaP-like transmembrane" evidence="1">
    <location>
        <begin position="1"/>
        <end position="74"/>
    </location>
</feature>
<protein>
    <submittedName>
        <fullName evidence="2">DUF2892 domain-containing protein</fullName>
    </submittedName>
</protein>
<proteinExistence type="predicted"/>
<evidence type="ECO:0000259" key="1">
    <source>
        <dbReference type="Pfam" id="PF11127"/>
    </source>
</evidence>
<keyword evidence="3" id="KW-1185">Reference proteome</keyword>
<dbReference type="Pfam" id="PF11127">
    <property type="entry name" value="YgaP-like_TM"/>
    <property type="match status" value="1"/>
</dbReference>
<sequence length="75" mass="8422">MEKNVCGADRLVRAVLGVLLLWNLFRSSRQQEIDDRSITLSELLTVYAIAELSVNVFAQWCPANALLGINTCQNR</sequence>
<dbReference type="Proteomes" id="UP000509626">
    <property type="component" value="Chromosome"/>
</dbReference>
<organism evidence="2 3">
    <name type="scientific">Halorarum salinum</name>
    <dbReference type="NCBI Taxonomy" id="2743089"/>
    <lineage>
        <taxon>Archaea</taxon>
        <taxon>Methanobacteriati</taxon>
        <taxon>Methanobacteriota</taxon>
        <taxon>Stenosarchaea group</taxon>
        <taxon>Halobacteria</taxon>
        <taxon>Halobacteriales</taxon>
        <taxon>Haloferacaceae</taxon>
        <taxon>Halorarum</taxon>
    </lineage>
</organism>
<dbReference type="AlphaFoldDB" id="A0A7D5QI60"/>
<accession>A0A7D5QI60</accession>
<evidence type="ECO:0000313" key="2">
    <source>
        <dbReference type="EMBL" id="QLG63202.1"/>
    </source>
</evidence>
<name>A0A7D5QI60_9EURY</name>
<dbReference type="OrthoDB" id="100832at2157"/>
<dbReference type="KEGG" id="halu:HUG12_16265"/>